<dbReference type="GO" id="GO:0006897">
    <property type="term" value="P:endocytosis"/>
    <property type="evidence" value="ECO:0007669"/>
    <property type="project" value="InterPro"/>
</dbReference>
<dbReference type="InterPro" id="IPR001452">
    <property type="entry name" value="SH3_domain"/>
</dbReference>
<gene>
    <name evidence="5" type="ORF">CONPUDRAFT_88383</name>
</gene>
<dbReference type="OMA" id="EWWKGRN"/>
<dbReference type="PROSITE" id="PS50002">
    <property type="entry name" value="SH3"/>
    <property type="match status" value="1"/>
</dbReference>
<dbReference type="SMART" id="SM00326">
    <property type="entry name" value="SH3"/>
    <property type="match status" value="1"/>
</dbReference>
<evidence type="ECO:0000256" key="2">
    <source>
        <dbReference type="PROSITE-ProRule" id="PRU00192"/>
    </source>
</evidence>
<proteinExistence type="predicted"/>
<organism evidence="5 6">
    <name type="scientific">Coniophora puteana (strain RWD-64-598)</name>
    <name type="common">Brown rot fungus</name>
    <dbReference type="NCBI Taxonomy" id="741705"/>
    <lineage>
        <taxon>Eukaryota</taxon>
        <taxon>Fungi</taxon>
        <taxon>Dikarya</taxon>
        <taxon>Basidiomycota</taxon>
        <taxon>Agaricomycotina</taxon>
        <taxon>Agaricomycetes</taxon>
        <taxon>Agaricomycetidae</taxon>
        <taxon>Boletales</taxon>
        <taxon>Coniophorineae</taxon>
        <taxon>Coniophoraceae</taxon>
        <taxon>Coniophora</taxon>
    </lineage>
</organism>
<feature type="region of interest" description="Disordered" evidence="3">
    <location>
        <begin position="117"/>
        <end position="236"/>
    </location>
</feature>
<dbReference type="GeneID" id="19211247"/>
<keyword evidence="1 2" id="KW-0728">SH3 domain</keyword>
<dbReference type="FunFam" id="2.30.30.40:FF:000072">
    <property type="entry name" value="Unconventional Myosin IB"/>
    <property type="match status" value="1"/>
</dbReference>
<dbReference type="GO" id="GO:0008289">
    <property type="term" value="F:lipid binding"/>
    <property type="evidence" value="ECO:0007669"/>
    <property type="project" value="TreeGrafter"/>
</dbReference>
<dbReference type="GO" id="GO:0031097">
    <property type="term" value="C:medial cortex"/>
    <property type="evidence" value="ECO:0007669"/>
    <property type="project" value="TreeGrafter"/>
</dbReference>
<dbReference type="Pfam" id="PF00018">
    <property type="entry name" value="SH3_1"/>
    <property type="match status" value="1"/>
</dbReference>
<dbReference type="Proteomes" id="UP000053558">
    <property type="component" value="Unassembled WGS sequence"/>
</dbReference>
<dbReference type="RefSeq" id="XP_007765853.1">
    <property type="nucleotide sequence ID" value="XM_007767663.1"/>
</dbReference>
<dbReference type="PRINTS" id="PR00452">
    <property type="entry name" value="SH3DOMAIN"/>
</dbReference>
<dbReference type="GO" id="GO:0097320">
    <property type="term" value="P:plasma membrane tubulation"/>
    <property type="evidence" value="ECO:0007669"/>
    <property type="project" value="TreeGrafter"/>
</dbReference>
<dbReference type="PANTHER" id="PTHR47174">
    <property type="entry name" value="BRIDGING INTEGRATOR 3"/>
    <property type="match status" value="1"/>
</dbReference>
<dbReference type="GO" id="GO:0043332">
    <property type="term" value="C:mating projection tip"/>
    <property type="evidence" value="ECO:0007669"/>
    <property type="project" value="TreeGrafter"/>
</dbReference>
<reference evidence="6" key="1">
    <citation type="journal article" date="2012" name="Science">
        <title>The Paleozoic origin of enzymatic lignin decomposition reconstructed from 31 fungal genomes.</title>
        <authorList>
            <person name="Floudas D."/>
            <person name="Binder M."/>
            <person name="Riley R."/>
            <person name="Barry K."/>
            <person name="Blanchette R.A."/>
            <person name="Henrissat B."/>
            <person name="Martinez A.T."/>
            <person name="Otillar R."/>
            <person name="Spatafora J.W."/>
            <person name="Yadav J.S."/>
            <person name="Aerts A."/>
            <person name="Benoit I."/>
            <person name="Boyd A."/>
            <person name="Carlson A."/>
            <person name="Copeland A."/>
            <person name="Coutinho P.M."/>
            <person name="de Vries R.P."/>
            <person name="Ferreira P."/>
            <person name="Findley K."/>
            <person name="Foster B."/>
            <person name="Gaskell J."/>
            <person name="Glotzer D."/>
            <person name="Gorecki P."/>
            <person name="Heitman J."/>
            <person name="Hesse C."/>
            <person name="Hori C."/>
            <person name="Igarashi K."/>
            <person name="Jurgens J.A."/>
            <person name="Kallen N."/>
            <person name="Kersten P."/>
            <person name="Kohler A."/>
            <person name="Kuees U."/>
            <person name="Kumar T.K.A."/>
            <person name="Kuo A."/>
            <person name="LaButti K."/>
            <person name="Larrondo L.F."/>
            <person name="Lindquist E."/>
            <person name="Ling A."/>
            <person name="Lombard V."/>
            <person name="Lucas S."/>
            <person name="Lundell T."/>
            <person name="Martin R."/>
            <person name="McLaughlin D.J."/>
            <person name="Morgenstern I."/>
            <person name="Morin E."/>
            <person name="Murat C."/>
            <person name="Nagy L.G."/>
            <person name="Nolan M."/>
            <person name="Ohm R.A."/>
            <person name="Patyshakuliyeva A."/>
            <person name="Rokas A."/>
            <person name="Ruiz-Duenas F.J."/>
            <person name="Sabat G."/>
            <person name="Salamov A."/>
            <person name="Samejima M."/>
            <person name="Schmutz J."/>
            <person name="Slot J.C."/>
            <person name="St John F."/>
            <person name="Stenlid J."/>
            <person name="Sun H."/>
            <person name="Sun S."/>
            <person name="Syed K."/>
            <person name="Tsang A."/>
            <person name="Wiebenga A."/>
            <person name="Young D."/>
            <person name="Pisabarro A."/>
            <person name="Eastwood D.C."/>
            <person name="Martin F."/>
            <person name="Cullen D."/>
            <person name="Grigoriev I.V."/>
            <person name="Hibbett D.S."/>
        </authorList>
    </citation>
    <scope>NUCLEOTIDE SEQUENCE [LARGE SCALE GENOMIC DNA]</scope>
    <source>
        <strain evidence="6">RWD-64-598 SS2</strain>
    </source>
</reference>
<sequence>MTDIYDHLISQTRSNIQILISHNKISEVDGNHILSKLPSSRGVDDLVNSAGRLAITQRNGALSPSRVQEARASWDWPGDGPGDLSFRKGDIIEIVSETNAEWWTGRLHGKQGTIPANHVEKLSGTPTSRAPPPPPAARDRDTYYEPKYSSPGPPAPYSPGPPMGYHQPPPGPPMLYGPPPGPPMNYQGPPPGPPMYQPPAAGPPPNGAYNPYMPPASAPPAPQEPQKQGRFGNLGNTLAQSAAGGLGFGAGSAIGGDIVHSIF</sequence>
<dbReference type="PANTHER" id="PTHR47174:SF1">
    <property type="entry name" value="REDUCED VIABILITY UPON STARVATION PROTEIN 167"/>
    <property type="match status" value="1"/>
</dbReference>
<comment type="caution">
    <text evidence="5">The sequence shown here is derived from an EMBL/GenBank/DDBJ whole genome shotgun (WGS) entry which is preliminary data.</text>
</comment>
<name>A0A5M3MY38_CONPW</name>
<evidence type="ECO:0000313" key="6">
    <source>
        <dbReference type="Proteomes" id="UP000053558"/>
    </source>
</evidence>
<protein>
    <submittedName>
        <fullName evidence="5">SH3-domain-containing protein</fullName>
    </submittedName>
</protein>
<dbReference type="InterPro" id="IPR046982">
    <property type="entry name" value="BIN3/RVS161-like"/>
</dbReference>
<dbReference type="GO" id="GO:0030479">
    <property type="term" value="C:actin cortical patch"/>
    <property type="evidence" value="ECO:0007669"/>
    <property type="project" value="TreeGrafter"/>
</dbReference>
<feature type="compositionally biased region" description="Pro residues" evidence="3">
    <location>
        <begin position="151"/>
        <end position="223"/>
    </location>
</feature>
<evidence type="ECO:0000313" key="5">
    <source>
        <dbReference type="EMBL" id="EIW84030.1"/>
    </source>
</evidence>
<dbReference type="SUPFAM" id="SSF50044">
    <property type="entry name" value="SH3-domain"/>
    <property type="match status" value="1"/>
</dbReference>
<dbReference type="InterPro" id="IPR036028">
    <property type="entry name" value="SH3-like_dom_sf"/>
</dbReference>
<feature type="domain" description="SH3" evidence="4">
    <location>
        <begin position="65"/>
        <end position="124"/>
    </location>
</feature>
<dbReference type="AlphaFoldDB" id="A0A5M3MY38"/>
<evidence type="ECO:0000256" key="3">
    <source>
        <dbReference type="SAM" id="MobiDB-lite"/>
    </source>
</evidence>
<keyword evidence="6" id="KW-1185">Reference proteome</keyword>
<dbReference type="OrthoDB" id="5983572at2759"/>
<evidence type="ECO:0000256" key="1">
    <source>
        <dbReference type="ARBA" id="ARBA00022443"/>
    </source>
</evidence>
<evidence type="ECO:0000259" key="4">
    <source>
        <dbReference type="PROSITE" id="PS50002"/>
    </source>
</evidence>
<dbReference type="KEGG" id="cput:CONPUDRAFT_88383"/>
<accession>A0A5M3MY38</accession>
<dbReference type="EMBL" id="JH711575">
    <property type="protein sequence ID" value="EIW84030.1"/>
    <property type="molecule type" value="Genomic_DNA"/>
</dbReference>
<dbReference type="GO" id="GO:0051666">
    <property type="term" value="P:actin cortical patch localization"/>
    <property type="evidence" value="ECO:0007669"/>
    <property type="project" value="InterPro"/>
</dbReference>
<dbReference type="GO" id="GO:1990528">
    <property type="term" value="C:Rvs161p-Rvs167p complex"/>
    <property type="evidence" value="ECO:0007669"/>
    <property type="project" value="TreeGrafter"/>
</dbReference>
<dbReference type="Gene3D" id="2.30.30.40">
    <property type="entry name" value="SH3 Domains"/>
    <property type="match status" value="1"/>
</dbReference>